<dbReference type="PROSITE" id="PS00191">
    <property type="entry name" value="CYTOCHROME_B5_1"/>
    <property type="match status" value="1"/>
</dbReference>
<evidence type="ECO:0000256" key="6">
    <source>
        <dbReference type="ARBA" id="ARBA00022824"/>
    </source>
</evidence>
<keyword evidence="8" id="KW-0249">Electron transport</keyword>
<keyword evidence="6" id="KW-0256">Endoplasmic reticulum</keyword>
<evidence type="ECO:0000256" key="10">
    <source>
        <dbReference type="ARBA" id="ARBA00023136"/>
    </source>
</evidence>
<evidence type="ECO:0000256" key="4">
    <source>
        <dbReference type="ARBA" id="ARBA00022692"/>
    </source>
</evidence>
<dbReference type="GO" id="GO:0046872">
    <property type="term" value="F:metal ion binding"/>
    <property type="evidence" value="ECO:0007669"/>
    <property type="project" value="UniProtKB-UniRule"/>
</dbReference>
<dbReference type="Gene3D" id="3.10.120.10">
    <property type="entry name" value="Cytochrome b5-like heme/steroid binding domain"/>
    <property type="match status" value="1"/>
</dbReference>
<evidence type="ECO:0000313" key="16">
    <source>
        <dbReference type="Proteomes" id="UP001061958"/>
    </source>
</evidence>
<comment type="subcellular location">
    <subcellularLocation>
        <location evidence="1">Endoplasmic reticulum membrane</location>
        <topology evidence="1">Single-pass membrane protein</topology>
        <orientation evidence="1">Cytoplasmic side</orientation>
    </subcellularLocation>
    <subcellularLocation>
        <location evidence="11">Microsome membrane</location>
        <topology evidence="11">Single-pass membrane protein</topology>
        <orientation evidence="11">Cytoplasmic side</orientation>
    </subcellularLocation>
</comment>
<comment type="caution">
    <text evidence="15">The sequence shown here is derived from an EMBL/GenBank/DDBJ whole genome shotgun (WGS) entry which is preliminary data.</text>
</comment>
<reference evidence="15" key="2">
    <citation type="submission" date="2022-01" db="EMBL/GenBank/DDBJ databases">
        <authorList>
            <person name="Hirooka S."/>
            <person name="Miyagishima S.Y."/>
        </authorList>
    </citation>
    <scope>NUCLEOTIDE SEQUENCE</scope>
    <source>
        <strain evidence="15">NBRC 102759</strain>
    </source>
</reference>
<dbReference type="PANTHER" id="PTHR19359">
    <property type="entry name" value="CYTOCHROME B5"/>
    <property type="match status" value="1"/>
</dbReference>
<dbReference type="SUPFAM" id="SSF55856">
    <property type="entry name" value="Cytochrome b5-like heme/steroid binding domain"/>
    <property type="match status" value="1"/>
</dbReference>
<keyword evidence="10 13" id="KW-0472">Membrane</keyword>
<dbReference type="PROSITE" id="PS50255">
    <property type="entry name" value="CYTOCHROME_B5_2"/>
    <property type="match status" value="1"/>
</dbReference>
<keyword evidence="16" id="KW-1185">Reference proteome</keyword>
<dbReference type="Proteomes" id="UP001061958">
    <property type="component" value="Unassembled WGS sequence"/>
</dbReference>
<dbReference type="OrthoDB" id="432299at2759"/>
<evidence type="ECO:0000256" key="1">
    <source>
        <dbReference type="ARBA" id="ARBA00004131"/>
    </source>
</evidence>
<dbReference type="Pfam" id="PF00173">
    <property type="entry name" value="Cyt-b5"/>
    <property type="match status" value="1"/>
</dbReference>
<evidence type="ECO:0000313" key="15">
    <source>
        <dbReference type="EMBL" id="GJQ09958.1"/>
    </source>
</evidence>
<keyword evidence="7" id="KW-0492">Microsome</keyword>
<keyword evidence="3 13" id="KW-0349">Heme</keyword>
<protein>
    <recommendedName>
        <fullName evidence="14">Cytochrome b5 heme-binding domain-containing protein</fullName>
    </recommendedName>
</protein>
<evidence type="ECO:0000256" key="2">
    <source>
        <dbReference type="ARBA" id="ARBA00022448"/>
    </source>
</evidence>
<dbReference type="PRINTS" id="PR00363">
    <property type="entry name" value="CYTOCHROMEB5"/>
</dbReference>
<reference evidence="15" key="1">
    <citation type="journal article" date="2022" name="Proc. Natl. Acad. Sci. U.S.A.">
        <title>Life cycle and functional genomics of the unicellular red alga Galdieria for elucidating algal and plant evolution and industrial use.</title>
        <authorList>
            <person name="Hirooka S."/>
            <person name="Itabashi T."/>
            <person name="Ichinose T.M."/>
            <person name="Onuma R."/>
            <person name="Fujiwara T."/>
            <person name="Yamashita S."/>
            <person name="Jong L.W."/>
            <person name="Tomita R."/>
            <person name="Iwane A.H."/>
            <person name="Miyagishima S.Y."/>
        </authorList>
    </citation>
    <scope>NUCLEOTIDE SEQUENCE</scope>
    <source>
        <strain evidence="15">NBRC 102759</strain>
    </source>
</reference>
<dbReference type="InterPro" id="IPR050668">
    <property type="entry name" value="Cytochrome_b5"/>
</dbReference>
<dbReference type="InterPro" id="IPR018506">
    <property type="entry name" value="Cyt_B5_heme-BS"/>
</dbReference>
<keyword evidence="9 13" id="KW-0408">Iron</keyword>
<keyword evidence="2" id="KW-0813">Transport</keyword>
<keyword evidence="13" id="KW-1133">Transmembrane helix</keyword>
<dbReference type="FunFam" id="3.10.120.10:FF:000002">
    <property type="entry name" value="Cytochrome b5 type B"/>
    <property type="match status" value="1"/>
</dbReference>
<evidence type="ECO:0000256" key="7">
    <source>
        <dbReference type="ARBA" id="ARBA00022848"/>
    </source>
</evidence>
<gene>
    <name evidence="15" type="ORF">GpartN1_g1749.t1</name>
</gene>
<proteinExistence type="inferred from homology"/>
<keyword evidence="5 13" id="KW-0479">Metal-binding</keyword>
<sequence>MTDNTNIYTIEQVARHHTRKDLWVIIHGKVYDLSSFLDRHPGGEEILLQYAGEDGTLEYEKAGHPEEAQQLLQDFCVGCVTRECVLEGDGLLKWTPETSIWRKYYRTLDATALDSFHWLLLLVGIVSVLLILFHF</sequence>
<feature type="transmembrane region" description="Helical" evidence="13">
    <location>
        <begin position="115"/>
        <end position="133"/>
    </location>
</feature>
<dbReference type="InterPro" id="IPR001199">
    <property type="entry name" value="Cyt_B5-like_heme/steroid-bd"/>
</dbReference>
<dbReference type="GO" id="GO:0020037">
    <property type="term" value="F:heme binding"/>
    <property type="evidence" value="ECO:0007669"/>
    <property type="project" value="UniProtKB-UniRule"/>
</dbReference>
<organism evidence="15 16">
    <name type="scientific">Galdieria partita</name>
    <dbReference type="NCBI Taxonomy" id="83374"/>
    <lineage>
        <taxon>Eukaryota</taxon>
        <taxon>Rhodophyta</taxon>
        <taxon>Bangiophyceae</taxon>
        <taxon>Galdieriales</taxon>
        <taxon>Galdieriaceae</taxon>
        <taxon>Galdieria</taxon>
    </lineage>
</organism>
<keyword evidence="4 13" id="KW-0812">Transmembrane</keyword>
<dbReference type="GO" id="GO:0005789">
    <property type="term" value="C:endoplasmic reticulum membrane"/>
    <property type="evidence" value="ECO:0007669"/>
    <property type="project" value="UniProtKB-SubCell"/>
</dbReference>
<evidence type="ECO:0000256" key="8">
    <source>
        <dbReference type="ARBA" id="ARBA00022982"/>
    </source>
</evidence>
<feature type="domain" description="Cytochrome b5 heme-binding" evidence="14">
    <location>
        <begin position="5"/>
        <end position="81"/>
    </location>
</feature>
<dbReference type="AlphaFoldDB" id="A0A9C7PSM2"/>
<evidence type="ECO:0000259" key="14">
    <source>
        <dbReference type="PROSITE" id="PS50255"/>
    </source>
</evidence>
<evidence type="ECO:0000256" key="9">
    <source>
        <dbReference type="ARBA" id="ARBA00023004"/>
    </source>
</evidence>
<evidence type="ECO:0000256" key="11">
    <source>
        <dbReference type="ARBA" id="ARBA00037877"/>
    </source>
</evidence>
<accession>A0A9C7PSM2</accession>
<evidence type="ECO:0000256" key="3">
    <source>
        <dbReference type="ARBA" id="ARBA00022617"/>
    </source>
</evidence>
<name>A0A9C7PSM2_9RHOD</name>
<dbReference type="SMART" id="SM01117">
    <property type="entry name" value="Cyt-b5"/>
    <property type="match status" value="1"/>
</dbReference>
<evidence type="ECO:0000256" key="12">
    <source>
        <dbReference type="ARBA" id="ARBA00038168"/>
    </source>
</evidence>
<evidence type="ECO:0000256" key="5">
    <source>
        <dbReference type="ARBA" id="ARBA00022723"/>
    </source>
</evidence>
<comment type="similarity">
    <text evidence="12 13">Belongs to the cytochrome b5 family.</text>
</comment>
<evidence type="ECO:0000256" key="13">
    <source>
        <dbReference type="RuleBase" id="RU362121"/>
    </source>
</evidence>
<dbReference type="InterPro" id="IPR036400">
    <property type="entry name" value="Cyt_B5-like_heme/steroid_sf"/>
</dbReference>
<dbReference type="EMBL" id="BQMJ01000012">
    <property type="protein sequence ID" value="GJQ09958.1"/>
    <property type="molecule type" value="Genomic_DNA"/>
</dbReference>
<dbReference type="PANTHER" id="PTHR19359:SF150">
    <property type="entry name" value="CYTOCHROME B5"/>
    <property type="match status" value="1"/>
</dbReference>